<name>A0A0J6JJ66_PSETA</name>
<dbReference type="AlphaFoldDB" id="A0A0J6JJ66"/>
<dbReference type="Proteomes" id="UP000183155">
    <property type="component" value="Unassembled WGS sequence"/>
</dbReference>
<proteinExistence type="predicted"/>
<reference evidence="2 4" key="2">
    <citation type="submission" date="2016-10" db="EMBL/GenBank/DDBJ databases">
        <authorList>
            <person name="Varghese N."/>
            <person name="Submissions S."/>
        </authorList>
    </citation>
    <scope>NUCLEOTIDE SEQUENCE [LARGE SCALE GENOMIC DNA]</scope>
    <source>
        <strain evidence="2 4">BS3652</strain>
    </source>
</reference>
<protein>
    <recommendedName>
        <fullName evidence="5">NIPSNAP domain-containing protein</fullName>
    </recommendedName>
</protein>
<evidence type="ECO:0000313" key="3">
    <source>
        <dbReference type="Proteomes" id="UP000036395"/>
    </source>
</evidence>
<dbReference type="PATRIC" id="fig|47884.3.peg.3516"/>
<keyword evidence="4" id="KW-1185">Reference proteome</keyword>
<evidence type="ECO:0000313" key="1">
    <source>
        <dbReference type="EMBL" id="KMM83822.1"/>
    </source>
</evidence>
<dbReference type="EMBL" id="JYLA01000006">
    <property type="protein sequence ID" value="KMM83822.1"/>
    <property type="molecule type" value="Genomic_DNA"/>
</dbReference>
<organism evidence="1 3">
    <name type="scientific">Pseudomonas taetrolens</name>
    <dbReference type="NCBI Taxonomy" id="47884"/>
    <lineage>
        <taxon>Bacteria</taxon>
        <taxon>Pseudomonadati</taxon>
        <taxon>Pseudomonadota</taxon>
        <taxon>Gammaproteobacteria</taxon>
        <taxon>Pseudomonadales</taxon>
        <taxon>Pseudomonadaceae</taxon>
        <taxon>Pseudomonas</taxon>
    </lineage>
</organism>
<evidence type="ECO:0008006" key="5">
    <source>
        <dbReference type="Google" id="ProtNLM"/>
    </source>
</evidence>
<evidence type="ECO:0000313" key="4">
    <source>
        <dbReference type="Proteomes" id="UP000183155"/>
    </source>
</evidence>
<dbReference type="OrthoDB" id="4350884at2"/>
<accession>A0A0J6JJ66</accession>
<dbReference type="Proteomes" id="UP000036395">
    <property type="component" value="Unassembled WGS sequence"/>
</dbReference>
<gene>
    <name evidence="2" type="ORF">SAMN04490203_1468</name>
    <name evidence="1" type="ORF">TU78_15225</name>
</gene>
<sequence>MLHLIYLLRPSAKARSRHAEFWEWVREREAWFYDGLDMASNPRWYVQTIAPHVHSVEHWISFADEAAWGAYRKAVSARSHIESWEKKRVEQDEWWEILDARLVNDAPVPRRNTP</sequence>
<comment type="caution">
    <text evidence="1">The sequence shown here is derived from an EMBL/GenBank/DDBJ whole genome shotgun (WGS) entry which is preliminary data.</text>
</comment>
<reference evidence="1 3" key="1">
    <citation type="submission" date="2015-02" db="EMBL/GenBank/DDBJ databases">
        <title>Pseudomonas helleri sp. nov. and Pseudomonas weihenstephanensis sp. nov., isolated from raw cows milk.</title>
        <authorList>
            <person name="von Neubeck M."/>
            <person name="Huptas C."/>
            <person name="Wenning M."/>
            <person name="Scherer S."/>
        </authorList>
    </citation>
    <scope>NUCLEOTIDE SEQUENCE [LARGE SCALE GENOMIC DNA]</scope>
    <source>
        <strain evidence="1 3">DSM 21104</strain>
    </source>
</reference>
<dbReference type="STRING" id="47884.SAMN04490203_1468"/>
<dbReference type="EMBL" id="FNRS01000001">
    <property type="protein sequence ID" value="SEB93293.1"/>
    <property type="molecule type" value="Genomic_DNA"/>
</dbReference>
<dbReference type="RefSeq" id="WP_048382374.1">
    <property type="nucleotide sequence ID" value="NZ_FNRS01000001.1"/>
</dbReference>
<evidence type="ECO:0000313" key="2">
    <source>
        <dbReference type="EMBL" id="SEB93293.1"/>
    </source>
</evidence>